<comment type="caution">
    <text evidence="2">The sequence shown here is derived from an EMBL/GenBank/DDBJ whole genome shotgun (WGS) entry which is preliminary data.</text>
</comment>
<dbReference type="SMART" id="SM00530">
    <property type="entry name" value="HTH_XRE"/>
    <property type="match status" value="1"/>
</dbReference>
<sequence>MAVNVSSDTADAVRAELARRRQSGRDLAAALGWSERTTSRRLSGQLPFTVDEILAVARYLGVPLTTLLPTEEQVPA</sequence>
<evidence type="ECO:0000259" key="1">
    <source>
        <dbReference type="PROSITE" id="PS50943"/>
    </source>
</evidence>
<keyword evidence="3" id="KW-1185">Reference proteome</keyword>
<dbReference type="Pfam" id="PF08667">
    <property type="entry name" value="BetR"/>
    <property type="match status" value="1"/>
</dbReference>
<dbReference type="SUPFAM" id="SSF47413">
    <property type="entry name" value="lambda repressor-like DNA-binding domains"/>
    <property type="match status" value="1"/>
</dbReference>
<name>A0ABT9I982_9ACTN</name>
<evidence type="ECO:0000313" key="2">
    <source>
        <dbReference type="EMBL" id="MDP5182135.1"/>
    </source>
</evidence>
<reference evidence="3" key="1">
    <citation type="submission" date="2023-05" db="EMBL/GenBank/DDBJ databases">
        <title>Draft genome of Pseudofrankia sp. BMG5.37.</title>
        <authorList>
            <person name="Gtari M."/>
            <person name="Ghodhbane F."/>
            <person name="Sbissi I."/>
        </authorList>
    </citation>
    <scope>NUCLEOTIDE SEQUENCE [LARGE SCALE GENOMIC DNA]</scope>
    <source>
        <strain evidence="3">BMG 814</strain>
    </source>
</reference>
<dbReference type="PROSITE" id="PS50943">
    <property type="entry name" value="HTH_CROC1"/>
    <property type="match status" value="1"/>
</dbReference>
<accession>A0ABT9I982</accession>
<proteinExistence type="predicted"/>
<dbReference type="Proteomes" id="UP001233673">
    <property type="component" value="Unassembled WGS sequence"/>
</dbReference>
<organism evidence="2 3">
    <name type="scientific">Blastococcus carthaginiensis</name>
    <dbReference type="NCBI Taxonomy" id="3050034"/>
    <lineage>
        <taxon>Bacteria</taxon>
        <taxon>Bacillati</taxon>
        <taxon>Actinomycetota</taxon>
        <taxon>Actinomycetes</taxon>
        <taxon>Geodermatophilales</taxon>
        <taxon>Geodermatophilaceae</taxon>
        <taxon>Blastococcus</taxon>
    </lineage>
</organism>
<dbReference type="InterPro" id="IPR001387">
    <property type="entry name" value="Cro/C1-type_HTH"/>
</dbReference>
<dbReference type="CDD" id="cd00093">
    <property type="entry name" value="HTH_XRE"/>
    <property type="match status" value="1"/>
</dbReference>
<feature type="domain" description="HTH cro/C1-type" evidence="1">
    <location>
        <begin position="25"/>
        <end position="67"/>
    </location>
</feature>
<dbReference type="EMBL" id="JASNFN010000004">
    <property type="protein sequence ID" value="MDP5182135.1"/>
    <property type="molecule type" value="Genomic_DNA"/>
</dbReference>
<dbReference type="InterPro" id="IPR013975">
    <property type="entry name" value="Tscrpt_reg_BetR_N"/>
</dbReference>
<dbReference type="Gene3D" id="1.10.260.40">
    <property type="entry name" value="lambda repressor-like DNA-binding domains"/>
    <property type="match status" value="1"/>
</dbReference>
<protein>
    <submittedName>
        <fullName evidence="2">Helix-turn-helix transcriptional regulator</fullName>
    </submittedName>
</protein>
<dbReference type="RefSeq" id="WP_305998837.1">
    <property type="nucleotide sequence ID" value="NZ_JASNFN010000004.1"/>
</dbReference>
<gene>
    <name evidence="2" type="ORF">QOZ88_05760</name>
</gene>
<dbReference type="InterPro" id="IPR010982">
    <property type="entry name" value="Lambda_DNA-bd_dom_sf"/>
</dbReference>
<evidence type="ECO:0000313" key="3">
    <source>
        <dbReference type="Proteomes" id="UP001233673"/>
    </source>
</evidence>